<dbReference type="InterPro" id="IPR004429">
    <property type="entry name" value="Isopropylmalate_DH"/>
</dbReference>
<evidence type="ECO:0000313" key="16">
    <source>
        <dbReference type="EMBL" id="RFU23768.1"/>
    </source>
</evidence>
<organism evidence="16 17">
    <name type="scientific">Scytalidium lignicola</name>
    <name type="common">Hyphomycete</name>
    <dbReference type="NCBI Taxonomy" id="5539"/>
    <lineage>
        <taxon>Eukaryota</taxon>
        <taxon>Fungi</taxon>
        <taxon>Dikarya</taxon>
        <taxon>Ascomycota</taxon>
        <taxon>Pezizomycotina</taxon>
        <taxon>Leotiomycetes</taxon>
        <taxon>Leotiomycetes incertae sedis</taxon>
        <taxon>Scytalidium</taxon>
    </lineage>
</organism>
<evidence type="ECO:0000256" key="12">
    <source>
        <dbReference type="ARBA" id="ARBA00023211"/>
    </source>
</evidence>
<dbReference type="STRING" id="5539.A0A3E2GRZ3"/>
<evidence type="ECO:0000256" key="8">
    <source>
        <dbReference type="ARBA" id="ARBA00022723"/>
    </source>
</evidence>
<dbReference type="GO" id="GO:0005829">
    <property type="term" value="C:cytosol"/>
    <property type="evidence" value="ECO:0007669"/>
    <property type="project" value="TreeGrafter"/>
</dbReference>
<dbReference type="NCBIfam" id="TIGR00169">
    <property type="entry name" value="leuB"/>
    <property type="match status" value="1"/>
</dbReference>
<proteinExistence type="inferred from homology"/>
<keyword evidence="6" id="KW-0432">Leucine biosynthesis</keyword>
<evidence type="ECO:0000256" key="7">
    <source>
        <dbReference type="ARBA" id="ARBA00022605"/>
    </source>
</evidence>
<keyword evidence="8" id="KW-0479">Metal-binding</keyword>
<evidence type="ECO:0000256" key="13">
    <source>
        <dbReference type="ARBA" id="ARBA00023304"/>
    </source>
</evidence>
<evidence type="ECO:0000313" key="17">
    <source>
        <dbReference type="Proteomes" id="UP000258309"/>
    </source>
</evidence>
<dbReference type="EC" id="1.1.1.85" evidence="5"/>
<evidence type="ECO:0000256" key="11">
    <source>
        <dbReference type="ARBA" id="ARBA00023027"/>
    </source>
</evidence>
<feature type="non-terminal residue" evidence="16">
    <location>
        <position position="1"/>
    </location>
</feature>
<comment type="cofactor">
    <cofactor evidence="2">
        <name>Mg(2+)</name>
        <dbReference type="ChEBI" id="CHEBI:18420"/>
    </cofactor>
</comment>
<protein>
    <recommendedName>
        <fullName evidence="5">3-isopropylmalate dehydrogenase</fullName>
        <ecNumber evidence="5">1.1.1.85</ecNumber>
    </recommendedName>
</protein>
<dbReference type="Pfam" id="PF00180">
    <property type="entry name" value="Iso_dh"/>
    <property type="match status" value="1"/>
</dbReference>
<keyword evidence="17" id="KW-1185">Reference proteome</keyword>
<feature type="domain" description="Isopropylmalate dehydrogenase-like" evidence="15">
    <location>
        <begin position="5"/>
        <end position="361"/>
    </location>
</feature>
<dbReference type="EMBL" id="NCSJ02000620">
    <property type="protein sequence ID" value="RFU23768.1"/>
    <property type="molecule type" value="Genomic_DNA"/>
</dbReference>
<keyword evidence="9" id="KW-0460">Magnesium</keyword>
<dbReference type="AlphaFoldDB" id="A0A3E2GRZ3"/>
<gene>
    <name evidence="16" type="ORF">B7463_g12571</name>
</gene>
<evidence type="ECO:0000256" key="6">
    <source>
        <dbReference type="ARBA" id="ARBA00022430"/>
    </source>
</evidence>
<keyword evidence="13" id="KW-0100">Branched-chain amino acid biosynthesis</keyword>
<reference evidence="16 17" key="1">
    <citation type="submission" date="2018-05" db="EMBL/GenBank/DDBJ databases">
        <title>Draft genome sequence of Scytalidium lignicola DSM 105466, a ubiquitous saprotrophic fungus.</title>
        <authorList>
            <person name="Buettner E."/>
            <person name="Gebauer A.M."/>
            <person name="Hofrichter M."/>
            <person name="Liers C."/>
            <person name="Kellner H."/>
        </authorList>
    </citation>
    <scope>NUCLEOTIDE SEQUENCE [LARGE SCALE GENOMIC DNA]</scope>
    <source>
        <strain evidence="16 17">DSM 105466</strain>
    </source>
</reference>
<dbReference type="Gene3D" id="3.40.718.10">
    <property type="entry name" value="Isopropylmalate Dehydrogenase"/>
    <property type="match status" value="1"/>
</dbReference>
<dbReference type="SUPFAM" id="SSF53659">
    <property type="entry name" value="Isocitrate/Isopropylmalate dehydrogenase-like"/>
    <property type="match status" value="1"/>
</dbReference>
<accession>A0A3E2GRZ3</accession>
<name>A0A3E2GRZ3_SCYLI</name>
<comment type="caution">
    <text evidence="16">The sequence shown here is derived from an EMBL/GenBank/DDBJ whole genome shotgun (WGS) entry which is preliminary data.</text>
</comment>
<dbReference type="Proteomes" id="UP000258309">
    <property type="component" value="Unassembled WGS sequence"/>
</dbReference>
<evidence type="ECO:0000256" key="14">
    <source>
        <dbReference type="RuleBase" id="RU004443"/>
    </source>
</evidence>
<feature type="non-terminal residue" evidence="16">
    <location>
        <position position="370"/>
    </location>
</feature>
<dbReference type="GO" id="GO:0009098">
    <property type="term" value="P:L-leucine biosynthetic process"/>
    <property type="evidence" value="ECO:0007669"/>
    <property type="project" value="UniProtKB-KW"/>
</dbReference>
<evidence type="ECO:0000256" key="5">
    <source>
        <dbReference type="ARBA" id="ARBA00013101"/>
    </source>
</evidence>
<evidence type="ECO:0000256" key="10">
    <source>
        <dbReference type="ARBA" id="ARBA00023002"/>
    </source>
</evidence>
<evidence type="ECO:0000256" key="1">
    <source>
        <dbReference type="ARBA" id="ARBA00001936"/>
    </source>
</evidence>
<dbReference type="OMA" id="YVRVPSY"/>
<dbReference type="FunFam" id="3.40.718.10:FF:000006">
    <property type="entry name" value="3-isopropylmalate dehydrogenase"/>
    <property type="match status" value="1"/>
</dbReference>
<keyword evidence="12" id="KW-0464">Manganese</keyword>
<keyword evidence="10 14" id="KW-0560">Oxidoreductase</keyword>
<evidence type="ECO:0000256" key="4">
    <source>
        <dbReference type="ARBA" id="ARBA00011738"/>
    </source>
</evidence>
<evidence type="ECO:0000256" key="3">
    <source>
        <dbReference type="ARBA" id="ARBA00007769"/>
    </source>
</evidence>
<sequence>MKSFNVLVLPGDGVGPEVMTEALKVMHVIEAKGDVKFNITQELVGADCFEKHGVPIRREVLDLAKKSDAVLFGSEGGAPLGQRKINYEGGLLQLRRELDVYANIRPISFIGKSLYHMSALPPDKAKGTNFLIVRENTGGAYFGKKVETEDYGEDTWAYSRHEVERVSRVAAALAGLGHTPPLLVTSCDKANVLASGKLWRRVVTETFAKEFPEIKLSHQLADSAAMLMIKDPTRFNGIMLTENTIRFGDILSDEASGITGSIGLSPSASLSGAPNETGVQGLYEPIHGTAPDIAGKGVVNPVGQILAMAMMLRWSFNLKREADAIEKAVAKVLDSKAEGGLEVRTGDIGGTAKTSEMGDAICQVLKGILG</sequence>
<dbReference type="SMART" id="SM01329">
    <property type="entry name" value="Iso_dh"/>
    <property type="match status" value="1"/>
</dbReference>
<comment type="subunit">
    <text evidence="4">Homodimer.</text>
</comment>
<dbReference type="PANTHER" id="PTHR42979:SF4">
    <property type="entry name" value="3-ISOPROPYLMALATE DEHYDROGENASE"/>
    <property type="match status" value="1"/>
</dbReference>
<dbReference type="OrthoDB" id="419183at2759"/>
<evidence type="ECO:0000256" key="9">
    <source>
        <dbReference type="ARBA" id="ARBA00022842"/>
    </source>
</evidence>
<dbReference type="GO" id="GO:0003862">
    <property type="term" value="F:3-isopropylmalate dehydrogenase activity"/>
    <property type="evidence" value="ECO:0007669"/>
    <property type="project" value="UniProtKB-EC"/>
</dbReference>
<evidence type="ECO:0000259" key="15">
    <source>
        <dbReference type="SMART" id="SM01329"/>
    </source>
</evidence>
<keyword evidence="11" id="KW-0520">NAD</keyword>
<evidence type="ECO:0000256" key="2">
    <source>
        <dbReference type="ARBA" id="ARBA00001946"/>
    </source>
</evidence>
<dbReference type="InterPro" id="IPR024084">
    <property type="entry name" value="IsoPropMal-DH-like_dom"/>
</dbReference>
<comment type="similarity">
    <text evidence="3 14">Belongs to the isocitrate and isopropylmalate dehydrogenases family.</text>
</comment>
<keyword evidence="7" id="KW-0028">Amino-acid biosynthesis</keyword>
<comment type="cofactor">
    <cofactor evidence="1">
        <name>Mn(2+)</name>
        <dbReference type="ChEBI" id="CHEBI:29035"/>
    </cofactor>
</comment>
<dbReference type="GO" id="GO:0046872">
    <property type="term" value="F:metal ion binding"/>
    <property type="evidence" value="ECO:0007669"/>
    <property type="project" value="UniProtKB-KW"/>
</dbReference>
<dbReference type="PANTHER" id="PTHR42979">
    <property type="entry name" value="3-ISOPROPYLMALATE DEHYDROGENASE"/>
    <property type="match status" value="1"/>
</dbReference>